<evidence type="ECO:0000259" key="2">
    <source>
        <dbReference type="PROSITE" id="PS51029"/>
    </source>
</evidence>
<evidence type="ECO:0000256" key="1">
    <source>
        <dbReference type="SAM" id="MobiDB-lite"/>
    </source>
</evidence>
<organism evidence="3 4">
    <name type="scientific">Caerostris extrusa</name>
    <name type="common">Bark spider</name>
    <name type="synonym">Caerostris bankana</name>
    <dbReference type="NCBI Taxonomy" id="172846"/>
    <lineage>
        <taxon>Eukaryota</taxon>
        <taxon>Metazoa</taxon>
        <taxon>Ecdysozoa</taxon>
        <taxon>Arthropoda</taxon>
        <taxon>Chelicerata</taxon>
        <taxon>Arachnida</taxon>
        <taxon>Araneae</taxon>
        <taxon>Araneomorphae</taxon>
        <taxon>Entelegynae</taxon>
        <taxon>Araneoidea</taxon>
        <taxon>Araneidae</taxon>
        <taxon>Caerostris</taxon>
    </lineage>
</organism>
<evidence type="ECO:0000313" key="4">
    <source>
        <dbReference type="Proteomes" id="UP001054945"/>
    </source>
</evidence>
<dbReference type="GO" id="GO:0005634">
    <property type="term" value="C:nucleus"/>
    <property type="evidence" value="ECO:0007669"/>
    <property type="project" value="TreeGrafter"/>
</dbReference>
<name>A0AAV4NVA5_CAEEX</name>
<dbReference type="PROSITE" id="PS51029">
    <property type="entry name" value="MADF"/>
    <property type="match status" value="1"/>
</dbReference>
<dbReference type="InterPro" id="IPR039353">
    <property type="entry name" value="TF_Adf1"/>
</dbReference>
<feature type="region of interest" description="Disordered" evidence="1">
    <location>
        <begin position="133"/>
        <end position="237"/>
    </location>
</feature>
<dbReference type="Proteomes" id="UP001054945">
    <property type="component" value="Unassembled WGS sequence"/>
</dbReference>
<dbReference type="InterPro" id="IPR006578">
    <property type="entry name" value="MADF-dom"/>
</dbReference>
<feature type="domain" description="MADF" evidence="2">
    <location>
        <begin position="33"/>
        <end position="116"/>
    </location>
</feature>
<reference evidence="3 4" key="1">
    <citation type="submission" date="2021-06" db="EMBL/GenBank/DDBJ databases">
        <title>Caerostris extrusa draft genome.</title>
        <authorList>
            <person name="Kono N."/>
            <person name="Arakawa K."/>
        </authorList>
    </citation>
    <scope>NUCLEOTIDE SEQUENCE [LARGE SCALE GENOMIC DNA]</scope>
</reference>
<dbReference type="GO" id="GO:0006357">
    <property type="term" value="P:regulation of transcription by RNA polymerase II"/>
    <property type="evidence" value="ECO:0007669"/>
    <property type="project" value="TreeGrafter"/>
</dbReference>
<accession>A0AAV4NVA5</accession>
<dbReference type="GO" id="GO:0005667">
    <property type="term" value="C:transcription regulator complex"/>
    <property type="evidence" value="ECO:0007669"/>
    <property type="project" value="TreeGrafter"/>
</dbReference>
<gene>
    <name evidence="3" type="ORF">CEXT_23961</name>
</gene>
<comment type="caution">
    <text evidence="3">The sequence shown here is derived from an EMBL/GenBank/DDBJ whole genome shotgun (WGS) entry which is preliminary data.</text>
</comment>
<feature type="compositionally biased region" description="Low complexity" evidence="1">
    <location>
        <begin position="133"/>
        <end position="149"/>
    </location>
</feature>
<evidence type="ECO:0000313" key="3">
    <source>
        <dbReference type="EMBL" id="GIX88719.1"/>
    </source>
</evidence>
<dbReference type="Pfam" id="PF10545">
    <property type="entry name" value="MADF_DNA_bdg"/>
    <property type="match status" value="1"/>
</dbReference>
<dbReference type="EMBL" id="BPLR01021354">
    <property type="protein sequence ID" value="GIX88719.1"/>
    <property type="molecule type" value="Genomic_DNA"/>
</dbReference>
<sequence>MPRPLLPRVPGMGMSETVTETTCTKIDYEINEKLVTAIQSYPLLYDVSMPSYKIRRVRDNCWHKISASTSLPVDFCKMRWKNLRDGFIRRQKTPAGRKLPAWPYDDLMSFLVPFYRLKRSFGRYPFLFLRSGTSNASQPSSSTSVAAPSENIVTSDGSVLDDPADDPVHTAPDTYRNPEITSVRSVVEESADDTVHFAPDTYREPERTPDRSVLDEPADDTVHSAPDTYREQESGSLVKRRKREEFWERMVRQVVDQECDTSLEASMGLLVGRLLKRIPEPRKTQLFQRMVNDLCSETVLPAVDIKPLISSLQ</sequence>
<keyword evidence="4" id="KW-1185">Reference proteome</keyword>
<dbReference type="AlphaFoldDB" id="A0AAV4NVA5"/>
<feature type="compositionally biased region" description="Basic and acidic residues" evidence="1">
    <location>
        <begin position="201"/>
        <end position="214"/>
    </location>
</feature>
<proteinExistence type="predicted"/>
<dbReference type="PANTHER" id="PTHR12243">
    <property type="entry name" value="MADF DOMAIN TRANSCRIPTION FACTOR"/>
    <property type="match status" value="1"/>
</dbReference>
<dbReference type="PANTHER" id="PTHR12243:SF67">
    <property type="entry name" value="COREPRESSOR OF PANGOLIN, ISOFORM A-RELATED"/>
    <property type="match status" value="1"/>
</dbReference>
<dbReference type="SMART" id="SM00595">
    <property type="entry name" value="MADF"/>
    <property type="match status" value="1"/>
</dbReference>
<protein>
    <recommendedName>
        <fullName evidence="2">MADF domain-containing protein</fullName>
    </recommendedName>
</protein>